<dbReference type="RefSeq" id="WP_007185684.1">
    <property type="nucleotide sequence ID" value="NZ_AKGD01000002.1"/>
</dbReference>
<comment type="caution">
    <text evidence="3">The sequence shown here is derived from an EMBL/GenBank/DDBJ whole genome shotgun (WGS) entry which is preliminary data.</text>
</comment>
<reference evidence="3 4" key="1">
    <citation type="journal article" date="2012" name="J. Bacteriol.">
        <title>Genome Sequence of n-Alkane-Degrading Hydrocarboniphaga effusa Strain AP103T (ATCC BAA-332T).</title>
        <authorList>
            <person name="Chang H.K."/>
            <person name="Zylstra G.J."/>
            <person name="Chae J.C."/>
        </authorList>
    </citation>
    <scope>NUCLEOTIDE SEQUENCE [LARGE SCALE GENOMIC DNA]</scope>
    <source>
        <strain evidence="3 4">AP103</strain>
    </source>
</reference>
<feature type="chain" id="PRO_5003713440" description="Penicillin-binding protein activator" evidence="2">
    <location>
        <begin position="30"/>
        <end position="627"/>
    </location>
</feature>
<feature type="signal peptide" evidence="2">
    <location>
        <begin position="1"/>
        <end position="29"/>
    </location>
</feature>
<evidence type="ECO:0000256" key="2">
    <source>
        <dbReference type="SAM" id="SignalP"/>
    </source>
</evidence>
<proteinExistence type="predicted"/>
<dbReference type="PANTHER" id="PTHR38038:SF1">
    <property type="entry name" value="PENICILLIN-BINDING PROTEIN ACTIVATOR LPOA"/>
    <property type="match status" value="1"/>
</dbReference>
<name>I8HZT8_9GAMM</name>
<dbReference type="GO" id="GO:0030234">
    <property type="term" value="F:enzyme regulator activity"/>
    <property type="evidence" value="ECO:0007669"/>
    <property type="project" value="TreeGrafter"/>
</dbReference>
<accession>I8HZT8</accession>
<dbReference type="Gene3D" id="1.25.40.650">
    <property type="match status" value="1"/>
</dbReference>
<dbReference type="InterPro" id="IPR028082">
    <property type="entry name" value="Peripla_BP_I"/>
</dbReference>
<organism evidence="3 4">
    <name type="scientific">Hydrocarboniphaga effusa AP103</name>
    <dbReference type="NCBI Taxonomy" id="1172194"/>
    <lineage>
        <taxon>Bacteria</taxon>
        <taxon>Pseudomonadati</taxon>
        <taxon>Pseudomonadota</taxon>
        <taxon>Gammaproteobacteria</taxon>
        <taxon>Nevskiales</taxon>
        <taxon>Nevskiaceae</taxon>
        <taxon>Hydrocarboniphaga</taxon>
    </lineage>
</organism>
<sequence length="627" mass="65446">MLRSRLFSASLFGLSLALASALGTSSAAADPQPAAEQALTAAEAAINTDNDKLAETWLSRIPAGSLTMPQMARAQIVRADILLKRGQPMPALQTLPSSSDHVPLYAAQIEQLRAQALFALGDPVAAVRALVQRERFLQNDPAALAENRDQIWNGLMRNPPEANDLPKFAAQNTATRGWLELFQNWRQGSMANYNSWSAKFPGHPGNARIAGFTARPAQTPAVATPAAPSPLASAPSAALPPGAANGFSAAPAPAGYPPVSAPAPISNAPLQVYAGNRSGNGIALLVPLSGPLAATGEAVRVGFMAAANKGGAGGGIRVYDSGADASQAIGAYQTALSEGAGVIVGPLVKEAVAALARMGPPAVPLLALNALDANQPAPANFLQFGLAPEDEARAAATQAIAQNRRRALALVPSSEWGNRVLIAFREQFTSLGGTVVSAEAFQSGSPDPSKVVKKLMALDASEGRHKALTAVLGKNTEFDARRREDVDFIFLAAKPSDSYLILPQLRFYRASGLPIVSTSLIYEGRGIDWQRMSVCDMPWMLETQGQWAQARSEAAAMDAGPMRDYPRLVALGGDAFRVANRLLANNLHAGDRIDGASGRLVIGGDGRIARELGCSAPMNTAVASSAP</sequence>
<gene>
    <name evidence="3" type="ORF">WQQ_27430</name>
</gene>
<dbReference type="STRING" id="1172194.WQQ_27430"/>
<dbReference type="GO" id="GO:0031241">
    <property type="term" value="C:periplasmic side of cell outer membrane"/>
    <property type="evidence" value="ECO:0007669"/>
    <property type="project" value="TreeGrafter"/>
</dbReference>
<protein>
    <recommendedName>
        <fullName evidence="5">Penicillin-binding protein activator</fullName>
    </recommendedName>
</protein>
<dbReference type="InterPro" id="IPR007443">
    <property type="entry name" value="LpoA"/>
</dbReference>
<keyword evidence="2" id="KW-0732">Signal</keyword>
<evidence type="ECO:0000313" key="4">
    <source>
        <dbReference type="Proteomes" id="UP000003704"/>
    </source>
</evidence>
<dbReference type="PANTHER" id="PTHR38038">
    <property type="entry name" value="PENICILLIN-BINDING PROTEIN ACTIVATOR LPOA"/>
    <property type="match status" value="1"/>
</dbReference>
<dbReference type="EMBL" id="AKGD01000002">
    <property type="protein sequence ID" value="EIT69161.1"/>
    <property type="molecule type" value="Genomic_DNA"/>
</dbReference>
<dbReference type="AlphaFoldDB" id="I8HZT8"/>
<dbReference type="Proteomes" id="UP000003704">
    <property type="component" value="Unassembled WGS sequence"/>
</dbReference>
<dbReference type="Pfam" id="PF04348">
    <property type="entry name" value="LppC"/>
    <property type="match status" value="2"/>
</dbReference>
<evidence type="ECO:0000256" key="1">
    <source>
        <dbReference type="ARBA" id="ARBA00023136"/>
    </source>
</evidence>
<dbReference type="SUPFAM" id="SSF53822">
    <property type="entry name" value="Periplasmic binding protein-like I"/>
    <property type="match status" value="1"/>
</dbReference>
<dbReference type="CDD" id="cd06339">
    <property type="entry name" value="PBP1_YraM_LppC_lipoprotein-like"/>
    <property type="match status" value="1"/>
</dbReference>
<keyword evidence="1" id="KW-0472">Membrane</keyword>
<dbReference type="GO" id="GO:0009252">
    <property type="term" value="P:peptidoglycan biosynthetic process"/>
    <property type="evidence" value="ECO:0007669"/>
    <property type="project" value="TreeGrafter"/>
</dbReference>
<evidence type="ECO:0000313" key="3">
    <source>
        <dbReference type="EMBL" id="EIT69161.1"/>
    </source>
</evidence>
<dbReference type="Gene3D" id="3.40.50.2300">
    <property type="match status" value="2"/>
</dbReference>
<evidence type="ECO:0008006" key="5">
    <source>
        <dbReference type="Google" id="ProtNLM"/>
    </source>
</evidence>
<keyword evidence="4" id="KW-1185">Reference proteome</keyword>